<gene>
    <name evidence="7" type="ORF">FHP06_15475</name>
</gene>
<dbReference type="InterPro" id="IPR036396">
    <property type="entry name" value="Cyt_P450_sf"/>
</dbReference>
<dbReference type="OrthoDB" id="502624at2"/>
<keyword evidence="8" id="KW-1185">Reference proteome</keyword>
<evidence type="ECO:0000256" key="2">
    <source>
        <dbReference type="ARBA" id="ARBA00022617"/>
    </source>
</evidence>
<evidence type="ECO:0000256" key="3">
    <source>
        <dbReference type="ARBA" id="ARBA00022723"/>
    </source>
</evidence>
<dbReference type="GO" id="GO:0036199">
    <property type="term" value="F:cholest-4-en-3-one 26-monooxygenase activity"/>
    <property type="evidence" value="ECO:0007669"/>
    <property type="project" value="TreeGrafter"/>
</dbReference>
<dbReference type="Pfam" id="PF00067">
    <property type="entry name" value="p450"/>
    <property type="match status" value="1"/>
</dbReference>
<dbReference type="PANTHER" id="PTHR46696">
    <property type="entry name" value="P450, PUTATIVE (EUROFUNG)-RELATED"/>
    <property type="match status" value="1"/>
</dbReference>
<dbReference type="Proteomes" id="UP000321571">
    <property type="component" value="Unassembled WGS sequence"/>
</dbReference>
<dbReference type="CDD" id="cd11033">
    <property type="entry name" value="CYP142-like"/>
    <property type="match status" value="1"/>
</dbReference>
<evidence type="ECO:0000256" key="6">
    <source>
        <dbReference type="ARBA" id="ARBA00023033"/>
    </source>
</evidence>
<comment type="similarity">
    <text evidence="1">Belongs to the cytochrome P450 family.</text>
</comment>
<evidence type="ECO:0000256" key="5">
    <source>
        <dbReference type="ARBA" id="ARBA00023004"/>
    </source>
</evidence>
<dbReference type="AlphaFoldDB" id="A0A5C8NET3"/>
<accession>A0A5C8NET3</accession>
<reference evidence="7 8" key="1">
    <citation type="submission" date="2019-06" db="EMBL/GenBank/DDBJ databases">
        <title>Aeromicrobium sp. nov., isolated from a maize field.</title>
        <authorList>
            <person name="Lin S.-Y."/>
            <person name="Tsai C.-F."/>
            <person name="Young C.-C."/>
        </authorList>
    </citation>
    <scope>NUCLEOTIDE SEQUENCE [LARGE SCALE GENOMIC DNA]</scope>
    <source>
        <strain evidence="7 8">CC-CFT486</strain>
    </source>
</reference>
<evidence type="ECO:0000256" key="1">
    <source>
        <dbReference type="ARBA" id="ARBA00010617"/>
    </source>
</evidence>
<name>A0A5C8NET3_9ACTN</name>
<organism evidence="7 8">
    <name type="scientific">Aeromicrobium terrae</name>
    <dbReference type="NCBI Taxonomy" id="2498846"/>
    <lineage>
        <taxon>Bacteria</taxon>
        <taxon>Bacillati</taxon>
        <taxon>Actinomycetota</taxon>
        <taxon>Actinomycetes</taxon>
        <taxon>Propionibacteriales</taxon>
        <taxon>Nocardioidaceae</taxon>
        <taxon>Aeromicrobium</taxon>
    </lineage>
</organism>
<comment type="caution">
    <text evidence="7">The sequence shown here is derived from an EMBL/GenBank/DDBJ whole genome shotgun (WGS) entry which is preliminary data.</text>
</comment>
<keyword evidence="3" id="KW-0479">Metal-binding</keyword>
<dbReference type="GO" id="GO:0008395">
    <property type="term" value="F:steroid hydroxylase activity"/>
    <property type="evidence" value="ECO:0007669"/>
    <property type="project" value="TreeGrafter"/>
</dbReference>
<dbReference type="FunFam" id="1.10.630.10:FF:000018">
    <property type="entry name" value="Cytochrome P450 monooxygenase"/>
    <property type="match status" value="1"/>
</dbReference>
<dbReference type="PANTHER" id="PTHR46696:SF4">
    <property type="entry name" value="BIOTIN BIOSYNTHESIS CYTOCHROME P450"/>
    <property type="match status" value="1"/>
</dbReference>
<dbReference type="GO" id="GO:0005506">
    <property type="term" value="F:iron ion binding"/>
    <property type="evidence" value="ECO:0007669"/>
    <property type="project" value="InterPro"/>
</dbReference>
<evidence type="ECO:0000256" key="4">
    <source>
        <dbReference type="ARBA" id="ARBA00023002"/>
    </source>
</evidence>
<proteinExistence type="inferred from homology"/>
<dbReference type="EMBL" id="VDUX01000010">
    <property type="protein sequence ID" value="TXL56542.1"/>
    <property type="molecule type" value="Genomic_DNA"/>
</dbReference>
<keyword evidence="6" id="KW-0503">Monooxygenase</keyword>
<dbReference type="InterPro" id="IPR002397">
    <property type="entry name" value="Cyt_P450_B"/>
</dbReference>
<dbReference type="GO" id="GO:0006707">
    <property type="term" value="P:cholesterol catabolic process"/>
    <property type="evidence" value="ECO:0007669"/>
    <property type="project" value="TreeGrafter"/>
</dbReference>
<keyword evidence="4" id="KW-0560">Oxidoreductase</keyword>
<protein>
    <submittedName>
        <fullName evidence="7">Cytochrome P450</fullName>
    </submittedName>
</protein>
<dbReference type="Gene3D" id="1.10.630.10">
    <property type="entry name" value="Cytochrome P450"/>
    <property type="match status" value="1"/>
</dbReference>
<keyword evidence="2" id="KW-0349">Heme</keyword>
<dbReference type="GO" id="GO:0020037">
    <property type="term" value="F:heme binding"/>
    <property type="evidence" value="ECO:0007669"/>
    <property type="project" value="InterPro"/>
</dbReference>
<keyword evidence="5" id="KW-0408">Iron</keyword>
<dbReference type="InterPro" id="IPR001128">
    <property type="entry name" value="Cyt_P450"/>
</dbReference>
<dbReference type="SUPFAM" id="SSF48264">
    <property type="entry name" value="Cytochrome P450"/>
    <property type="match status" value="1"/>
</dbReference>
<dbReference type="RefSeq" id="WP_147687754.1">
    <property type="nucleotide sequence ID" value="NZ_VDUX01000010.1"/>
</dbReference>
<evidence type="ECO:0000313" key="7">
    <source>
        <dbReference type="EMBL" id="TXL56542.1"/>
    </source>
</evidence>
<dbReference type="PRINTS" id="PR00359">
    <property type="entry name" value="BP450"/>
</dbReference>
<sequence length="415" mass="46608">MTVATDRAFHPLRVTDLDFWGRTFDEREEVFRTLRDEAPVSWHPPMEGGIMPSEQEGVWVVTRHEDVRAVSRDPETFCSGQGVQWEDVPDDLLSASHSFLAEDAPRHGALRALVSAAFTRKQVQLIEQQIKAQAQRIVDDLLDAGEGDFVELVSKRLPMWTVYEMMGLDPAVRDEAAHLADQMVGFNDLDVLDGREPGEVLNEALVGLLMMGLEFADHRRNHPAEDLMTNLVQAEVDGQRLTDDEIAAFFVLISVAGNDTTRNTISLGARALQDFPEQRALLRDDFDGVIGTATDELLRWASPVMTFRRTVTRDTELRGVPIAEGDWVAMMYTSANRDERVFDRPYELDLLRKPNPHVGFGGGGPHFCLGNFVAKFQIREIFSQLLTRAPNLDLGEPEHLVGNFVRGVKRMPCTV</sequence>
<evidence type="ECO:0000313" key="8">
    <source>
        <dbReference type="Proteomes" id="UP000321571"/>
    </source>
</evidence>